<dbReference type="GO" id="GO:0016491">
    <property type="term" value="F:oxidoreductase activity"/>
    <property type="evidence" value="ECO:0007669"/>
    <property type="project" value="InterPro"/>
</dbReference>
<gene>
    <name evidence="1" type="ORF">LPLAT_LOCUS13099</name>
</gene>
<dbReference type="EMBL" id="OZ034831">
    <property type="protein sequence ID" value="CAL1687934.1"/>
    <property type="molecule type" value="Genomic_DNA"/>
</dbReference>
<dbReference type="InterPro" id="IPR016161">
    <property type="entry name" value="Ald_DH/histidinol_DH"/>
</dbReference>
<name>A0AAV2P8P3_9HYME</name>
<accession>A0AAV2P8P3</accession>
<evidence type="ECO:0008006" key="3">
    <source>
        <dbReference type="Google" id="ProtNLM"/>
    </source>
</evidence>
<protein>
    <recommendedName>
        <fullName evidence="3">Aldehyde dehydrogenase domain-containing protein</fullName>
    </recommendedName>
</protein>
<dbReference type="AlphaFoldDB" id="A0AAV2P8P3"/>
<evidence type="ECO:0000313" key="1">
    <source>
        <dbReference type="EMBL" id="CAL1687934.1"/>
    </source>
</evidence>
<proteinExistence type="predicted"/>
<reference evidence="1" key="1">
    <citation type="submission" date="2024-04" db="EMBL/GenBank/DDBJ databases">
        <authorList>
            <consortium name="Molecular Ecology Group"/>
        </authorList>
    </citation>
    <scope>NUCLEOTIDE SEQUENCE</scope>
</reference>
<sequence>MHQCVKTINEYYTNLEYKGNRKEAQEKISNLCKELKFKDTDDFSHRFLHTASLIKENLNLFMSFCEHVDVITTIIDYFVYYGMRSKLENAFAENNTTVMLIMLTICNLHQDYRMQLFFETAIIKESEMQIYNNYKKNIILQVEIILLEDSDLHAVINCLKFRSVVKVLSNIWIQESITQTFMWYFKKYFGHILNLPIHRFQSTQELLTLNTSKCNVDKENVLNIVSIWSEDVTVAKNLAESLNQHVVFINTCMDFDLGITFPYLDLNSKFDYSLNVYPVEEYTNPINPTAYPDVILYDLFYDGVWQIPIRNTYWMHNNILLANATREDIMNCANSAVDGFKTWSTMSSKSRMQVLANFAAILECNGKFILASTVLNWVKFSYICESQTYYCIQSERFEISKIYMPQGTVILKEKDENTLFQELTQSLIIGNSVIVICNPDLCLLAPYCNMFKMSGIPPGVINLLSRENTDLFIYDKFRNTTIHGIYSDLTTAKYIIVSR</sequence>
<dbReference type="SUPFAM" id="SSF53720">
    <property type="entry name" value="ALDH-like"/>
    <property type="match status" value="1"/>
</dbReference>
<evidence type="ECO:0000313" key="2">
    <source>
        <dbReference type="Proteomes" id="UP001497644"/>
    </source>
</evidence>
<organism evidence="1 2">
    <name type="scientific">Lasius platythorax</name>
    <dbReference type="NCBI Taxonomy" id="488582"/>
    <lineage>
        <taxon>Eukaryota</taxon>
        <taxon>Metazoa</taxon>
        <taxon>Ecdysozoa</taxon>
        <taxon>Arthropoda</taxon>
        <taxon>Hexapoda</taxon>
        <taxon>Insecta</taxon>
        <taxon>Pterygota</taxon>
        <taxon>Neoptera</taxon>
        <taxon>Endopterygota</taxon>
        <taxon>Hymenoptera</taxon>
        <taxon>Apocrita</taxon>
        <taxon>Aculeata</taxon>
        <taxon>Formicoidea</taxon>
        <taxon>Formicidae</taxon>
        <taxon>Formicinae</taxon>
        <taxon>Lasius</taxon>
        <taxon>Lasius</taxon>
    </lineage>
</organism>
<dbReference type="Proteomes" id="UP001497644">
    <property type="component" value="Chromosome 8"/>
</dbReference>
<keyword evidence="2" id="KW-1185">Reference proteome</keyword>